<protein>
    <recommendedName>
        <fullName evidence="3">Response receiver domain-containing protein</fullName>
    </recommendedName>
</protein>
<dbReference type="Proteomes" id="UP001202180">
    <property type="component" value="Unassembled WGS sequence"/>
</dbReference>
<evidence type="ECO:0000313" key="1">
    <source>
        <dbReference type="EMBL" id="MCK8493780.1"/>
    </source>
</evidence>
<evidence type="ECO:0000313" key="2">
    <source>
        <dbReference type="Proteomes" id="UP001202180"/>
    </source>
</evidence>
<proteinExistence type="predicted"/>
<accession>A0ABT0HP69</accession>
<reference evidence="1 2" key="1">
    <citation type="submission" date="2022-04" db="EMBL/GenBank/DDBJ databases">
        <title>Spirosoma sp. strain RP8 genome sequencing and assembly.</title>
        <authorList>
            <person name="Jung Y."/>
        </authorList>
    </citation>
    <scope>NUCLEOTIDE SEQUENCE [LARGE SCALE GENOMIC DNA]</scope>
    <source>
        <strain evidence="1 2">RP8</strain>
    </source>
</reference>
<name>A0ABT0HP69_9BACT</name>
<organism evidence="1 2">
    <name type="scientific">Spirosoma liriopis</name>
    <dbReference type="NCBI Taxonomy" id="2937440"/>
    <lineage>
        <taxon>Bacteria</taxon>
        <taxon>Pseudomonadati</taxon>
        <taxon>Bacteroidota</taxon>
        <taxon>Cytophagia</taxon>
        <taxon>Cytophagales</taxon>
        <taxon>Cytophagaceae</taxon>
        <taxon>Spirosoma</taxon>
    </lineage>
</organism>
<sequence length="504" mass="57338">MGLNITVIDDGVLDALQSLGNSISGTSALPTSIIKLLVEKGEEEFSANEERDLYRLFHELTSTPENGISFWNSVTCFTHPEFYLKAFENEIFRSDLIIFDWTYRSQPVENHVEILVEILESSHAYLYIFTADNNEDQVSETLQDPKLNPYRDRLGVYKKGEETEALIKKANELQENNFSVKFGSTIRKVTNKSLDRILAKLAHLNIERVLSLLARPNTAQLDLDIKQMLGEQIKVQLRSSSELKKFFQENQFGTDESVVDELIDLVAERLKGSISSEDIAHEVLAAKEEAKDLQVVTELWSYRLYHVPHTADHYVRKGDILAKRNEDGTFDVSTLYFVLTPDCDLNHFWKKNLGYIHLVPLLSTTSESSKIKESQELTRRKNFAKTMNVNSLTAPLSMGGDPLLMPYIKHIDGTYSDYIMFPKELSSAFIDMPADLKAIQEVAVRDVPIKYDHFNEYGRVCTLNEPFLTATVQHIFSSLSGYGVPDYPREAKEELSKTIQNALA</sequence>
<comment type="caution">
    <text evidence="1">The sequence shown here is derived from an EMBL/GenBank/DDBJ whole genome shotgun (WGS) entry which is preliminary data.</text>
</comment>
<dbReference type="RefSeq" id="WP_248478400.1">
    <property type="nucleotide sequence ID" value="NZ_JALPRF010000003.1"/>
</dbReference>
<keyword evidence="2" id="KW-1185">Reference proteome</keyword>
<dbReference type="EMBL" id="JALPRF010000003">
    <property type="protein sequence ID" value="MCK8493780.1"/>
    <property type="molecule type" value="Genomic_DNA"/>
</dbReference>
<gene>
    <name evidence="1" type="ORF">M0L20_18080</name>
</gene>
<evidence type="ECO:0008006" key="3">
    <source>
        <dbReference type="Google" id="ProtNLM"/>
    </source>
</evidence>